<keyword evidence="8" id="KW-1185">Reference proteome</keyword>
<evidence type="ECO:0000313" key="8">
    <source>
        <dbReference type="Proteomes" id="UP000694924"/>
    </source>
</evidence>
<dbReference type="CDD" id="cd03013">
    <property type="entry name" value="PRX5_like"/>
    <property type="match status" value="1"/>
</dbReference>
<evidence type="ECO:0000256" key="5">
    <source>
        <dbReference type="ARBA" id="ARBA00023002"/>
    </source>
</evidence>
<keyword evidence="3 6" id="KW-0575">Peroxidase</keyword>
<comment type="similarity">
    <text evidence="2 6">Belongs to the peroxiredoxin family. Prx5 subfamily.</text>
</comment>
<gene>
    <name evidence="9" type="primary">LOC107070961</name>
</gene>
<comment type="function">
    <text evidence="1">Thiol-specific peroxidase that catalyzes the reduction of hydrogen peroxide and organic hydroperoxides to water and alcohols, respectively. Plays a role in cell protection against oxidative stress by detoxifying peroxides and as sensor of hydrogen peroxide-mediated signaling events.</text>
</comment>
<dbReference type="InterPro" id="IPR013766">
    <property type="entry name" value="Thioredoxin_domain"/>
</dbReference>
<protein>
    <recommendedName>
        <fullName evidence="6">Peroxiredoxin-5</fullName>
        <ecNumber evidence="6">1.11.1.24</ecNumber>
    </recommendedName>
</protein>
<evidence type="ECO:0000259" key="7">
    <source>
        <dbReference type="PROSITE" id="PS51352"/>
    </source>
</evidence>
<dbReference type="InterPro" id="IPR036249">
    <property type="entry name" value="Thioredoxin-like_sf"/>
</dbReference>
<evidence type="ECO:0000256" key="3">
    <source>
        <dbReference type="ARBA" id="ARBA00022559"/>
    </source>
</evidence>
<keyword evidence="5 6" id="KW-0560">Oxidoreductase</keyword>
<evidence type="ECO:0000256" key="4">
    <source>
        <dbReference type="ARBA" id="ARBA00022862"/>
    </source>
</evidence>
<keyword evidence="4 6" id="KW-0049">Antioxidant</keyword>
<dbReference type="EC" id="1.11.1.24" evidence="6"/>
<evidence type="ECO:0000256" key="2">
    <source>
        <dbReference type="ARBA" id="ARBA00010505"/>
    </source>
</evidence>
<dbReference type="PANTHER" id="PTHR10430">
    <property type="entry name" value="PEROXIREDOXIN"/>
    <property type="match status" value="1"/>
</dbReference>
<evidence type="ECO:0000313" key="9">
    <source>
        <dbReference type="RefSeq" id="XP_015185023.1"/>
    </source>
</evidence>
<dbReference type="GeneID" id="107070961"/>
<comment type="catalytic activity">
    <reaction evidence="6">
        <text>a hydroperoxide + [thioredoxin]-dithiol = an alcohol + [thioredoxin]-disulfide + H2O</text>
        <dbReference type="Rhea" id="RHEA:62620"/>
        <dbReference type="Rhea" id="RHEA-COMP:10698"/>
        <dbReference type="Rhea" id="RHEA-COMP:10700"/>
        <dbReference type="ChEBI" id="CHEBI:15377"/>
        <dbReference type="ChEBI" id="CHEBI:29950"/>
        <dbReference type="ChEBI" id="CHEBI:30879"/>
        <dbReference type="ChEBI" id="CHEBI:35924"/>
        <dbReference type="ChEBI" id="CHEBI:50058"/>
        <dbReference type="EC" id="1.11.1.24"/>
    </reaction>
</comment>
<dbReference type="Gene3D" id="3.40.30.10">
    <property type="entry name" value="Glutaredoxin"/>
    <property type="match status" value="1"/>
</dbReference>
<feature type="domain" description="Thioredoxin" evidence="7">
    <location>
        <begin position="37"/>
        <end position="190"/>
    </location>
</feature>
<dbReference type="InterPro" id="IPR013740">
    <property type="entry name" value="Redoxin"/>
</dbReference>
<name>A0ABM1IXT6_POLDO</name>
<dbReference type="Proteomes" id="UP000694924">
    <property type="component" value="Unplaced"/>
</dbReference>
<dbReference type="PROSITE" id="PS51352">
    <property type="entry name" value="THIOREDOXIN_2"/>
    <property type="match status" value="1"/>
</dbReference>
<evidence type="ECO:0000256" key="1">
    <source>
        <dbReference type="ARBA" id="ARBA00003330"/>
    </source>
</evidence>
<accession>A0ABM1IXT6</accession>
<dbReference type="PANTHER" id="PTHR10430:SF16">
    <property type="entry name" value="PEROXIREDOXIN-5, MITOCHONDRIAL"/>
    <property type="match status" value="1"/>
</dbReference>
<keyword evidence="6" id="KW-0676">Redox-active center</keyword>
<dbReference type="Pfam" id="PF08534">
    <property type="entry name" value="Redoxin"/>
    <property type="match status" value="1"/>
</dbReference>
<dbReference type="InterPro" id="IPR037944">
    <property type="entry name" value="PRX5-like"/>
</dbReference>
<reference evidence="9" key="1">
    <citation type="submission" date="2025-08" db="UniProtKB">
        <authorList>
            <consortium name="RefSeq"/>
        </authorList>
    </citation>
    <scope>IDENTIFICATION</scope>
    <source>
        <tissue evidence="9">Whole body</tissue>
    </source>
</reference>
<evidence type="ECO:0000256" key="6">
    <source>
        <dbReference type="RuleBase" id="RU366011"/>
    </source>
</evidence>
<proteinExistence type="inferred from homology"/>
<dbReference type="RefSeq" id="XP_015185023.1">
    <property type="nucleotide sequence ID" value="XM_015329537.1"/>
</dbReference>
<sequence length="190" mass="20436">MNLFVAVKSNRAVTVRGISSLGSFIRSFHLSPKTMVIPVGSKLPSVDLSEGVPHNKVNLAKLSLGKKIIIFGVPGAFTPGCSKTHLPGYLKKLEEFKSKGISDICCVSVNDTFVMNAWGEDQGSIGKIRMLADIDGSFTDALDLSVDIEVLGGKRSKRYSMIVENGIVKEVNVEPDNTGLSCSLAEHIKL</sequence>
<dbReference type="SUPFAM" id="SSF52833">
    <property type="entry name" value="Thioredoxin-like"/>
    <property type="match status" value="1"/>
</dbReference>
<organism evidence="8 9">
    <name type="scientific">Polistes dominula</name>
    <name type="common">European paper wasp</name>
    <name type="synonym">Vespa dominula</name>
    <dbReference type="NCBI Taxonomy" id="743375"/>
    <lineage>
        <taxon>Eukaryota</taxon>
        <taxon>Metazoa</taxon>
        <taxon>Ecdysozoa</taxon>
        <taxon>Arthropoda</taxon>
        <taxon>Hexapoda</taxon>
        <taxon>Insecta</taxon>
        <taxon>Pterygota</taxon>
        <taxon>Neoptera</taxon>
        <taxon>Endopterygota</taxon>
        <taxon>Hymenoptera</taxon>
        <taxon>Apocrita</taxon>
        <taxon>Aculeata</taxon>
        <taxon>Vespoidea</taxon>
        <taxon>Vespidae</taxon>
        <taxon>Polistinae</taxon>
        <taxon>Polistini</taxon>
        <taxon>Polistes</taxon>
    </lineage>
</organism>